<dbReference type="PIRSF" id="PIRSF018688">
    <property type="entry name" value="UCP018688"/>
    <property type="match status" value="1"/>
</dbReference>
<proteinExistence type="predicted"/>
<evidence type="ECO:0000313" key="2">
    <source>
        <dbReference type="EMBL" id="PWB03937.1"/>
    </source>
</evidence>
<dbReference type="EMBL" id="PUEC01000003">
    <property type="protein sequence ID" value="PWB03937.1"/>
    <property type="molecule type" value="Genomic_DNA"/>
</dbReference>
<sequence length="320" mass="35306">MITLRQSAAATQTALKARPKKECSLSFKPLRIADIDTLRPLLAQTCCRTCDFTVGGTFMWLEYFDYSYCIFNDTLFIKGVTEDDVSRPAFSIPVGKMGLEESVALLREYCAATGCRLIFSAVPEAFVAPLKALGASSVQQLADWSDYLYEASALATLSGKKLGKKRNHVNRFEAENPGYTFEPLTPELIPAVKEFFLARHLPLSKPALADIEREQVIQVLSTPGLFGFEGAVLSTPANGIVAFTLGEVKGDTLFVHIEKMDHEVNGAGETVNKLFAEMMTGRHPGLIYINREEDVGDPGLRHAKESYHPAELLAKYNVIF</sequence>
<evidence type="ECO:0000259" key="1">
    <source>
        <dbReference type="Pfam" id="PF09924"/>
    </source>
</evidence>
<dbReference type="InterPro" id="IPR016732">
    <property type="entry name" value="UCP018688"/>
</dbReference>
<accession>A0A2V1ILU5</accession>
<dbReference type="RefSeq" id="WP_107031281.1">
    <property type="nucleotide sequence ID" value="NZ_PUEC01000003.1"/>
</dbReference>
<dbReference type="InterPro" id="IPR024320">
    <property type="entry name" value="LPG_synthase_C"/>
</dbReference>
<name>A0A2V1ILU5_9BACT</name>
<evidence type="ECO:0000313" key="3">
    <source>
        <dbReference type="Proteomes" id="UP000244905"/>
    </source>
</evidence>
<dbReference type="PANTHER" id="PTHR41373:SF1">
    <property type="entry name" value="PHOSPHATIDYLGLYCEROL LYSYLTRANSFERASE C-TERMINAL DOMAIN-CONTAINING PROTEIN"/>
    <property type="match status" value="1"/>
</dbReference>
<dbReference type="SUPFAM" id="SSF55729">
    <property type="entry name" value="Acyl-CoA N-acyltransferases (Nat)"/>
    <property type="match status" value="2"/>
</dbReference>
<dbReference type="AlphaFoldDB" id="A0A2V1ILU5"/>
<dbReference type="Pfam" id="PF09924">
    <property type="entry name" value="LPG_synthase_C"/>
    <property type="match status" value="1"/>
</dbReference>
<keyword evidence="3" id="KW-1185">Reference proteome</keyword>
<gene>
    <name evidence="2" type="ORF">C5O23_01985</name>
</gene>
<dbReference type="InterPro" id="IPR016181">
    <property type="entry name" value="Acyl_CoA_acyltransferase"/>
</dbReference>
<protein>
    <submittedName>
        <fullName evidence="2">DUF2156 domain-containing protein</fullName>
    </submittedName>
</protein>
<dbReference type="PANTHER" id="PTHR41373">
    <property type="entry name" value="DUF2156 DOMAIN-CONTAINING PROTEIN"/>
    <property type="match status" value="1"/>
</dbReference>
<dbReference type="GeneID" id="82525119"/>
<comment type="caution">
    <text evidence="2">The sequence shown here is derived from an EMBL/GenBank/DDBJ whole genome shotgun (WGS) entry which is preliminary data.</text>
</comment>
<reference evidence="3" key="1">
    <citation type="submission" date="2018-02" db="EMBL/GenBank/DDBJ databases">
        <authorList>
            <person name="Clavel T."/>
            <person name="Strowig T."/>
        </authorList>
    </citation>
    <scope>NUCLEOTIDE SEQUENCE [LARGE SCALE GENOMIC DNA]</scope>
    <source>
        <strain evidence="3">DSM 103720</strain>
    </source>
</reference>
<organism evidence="2 3">
    <name type="scientific">Duncaniella muris</name>
    <dbReference type="NCBI Taxonomy" id="2094150"/>
    <lineage>
        <taxon>Bacteria</taxon>
        <taxon>Pseudomonadati</taxon>
        <taxon>Bacteroidota</taxon>
        <taxon>Bacteroidia</taxon>
        <taxon>Bacteroidales</taxon>
        <taxon>Muribaculaceae</taxon>
        <taxon>Duncaniella</taxon>
    </lineage>
</organism>
<dbReference type="Proteomes" id="UP000244905">
    <property type="component" value="Unassembled WGS sequence"/>
</dbReference>
<dbReference type="Gene3D" id="3.40.630.30">
    <property type="match status" value="2"/>
</dbReference>
<feature type="domain" description="Phosphatidylglycerol lysyltransferase C-terminal" evidence="1">
    <location>
        <begin position="50"/>
        <end position="318"/>
    </location>
</feature>